<evidence type="ECO:0000313" key="5">
    <source>
        <dbReference type="EMBL" id="VEJ30676.1"/>
    </source>
</evidence>
<protein>
    <submittedName>
        <fullName evidence="4">Glycosyl transferase family 2</fullName>
    </submittedName>
    <submittedName>
        <fullName evidence="3">Glycosyltransferase family 2 protein</fullName>
    </submittedName>
    <submittedName>
        <fullName evidence="5">Poly-beta-1,6-N-acetyl-D-glucosamine synthase</fullName>
        <ecNumber evidence="5">2.4.1.-</ecNumber>
    </submittedName>
</protein>
<dbReference type="EMBL" id="JABZXJ010000038">
    <property type="protein sequence ID" value="MBF1650199.1"/>
    <property type="molecule type" value="Genomic_DNA"/>
</dbReference>
<dbReference type="InterPro" id="IPR050256">
    <property type="entry name" value="Glycosyltransferase_2"/>
</dbReference>
<comment type="similarity">
    <text evidence="1">Belongs to the glycosyltransferase 2 family.</text>
</comment>
<reference evidence="5 7" key="2">
    <citation type="submission" date="2018-12" db="EMBL/GenBank/DDBJ databases">
        <authorList>
            <consortium name="Pathogen Informatics"/>
        </authorList>
    </citation>
    <scope>NUCLEOTIDE SEQUENCE [LARGE SCALE GENOMIC DNA]</scope>
    <source>
        <strain evidence="5 7">NCTC10918</strain>
    </source>
</reference>
<organism evidence="4 6">
    <name type="scientific">Rothia dentocariosa</name>
    <dbReference type="NCBI Taxonomy" id="2047"/>
    <lineage>
        <taxon>Bacteria</taxon>
        <taxon>Bacillati</taxon>
        <taxon>Actinomycetota</taxon>
        <taxon>Actinomycetes</taxon>
        <taxon>Micrococcales</taxon>
        <taxon>Micrococcaceae</taxon>
        <taxon>Rothia</taxon>
    </lineage>
</organism>
<dbReference type="Proteomes" id="UP000270988">
    <property type="component" value="Chromosome"/>
</dbReference>
<dbReference type="Gene3D" id="3.90.550.10">
    <property type="entry name" value="Spore Coat Polysaccharide Biosynthesis Protein SpsA, Chain A"/>
    <property type="match status" value="1"/>
</dbReference>
<dbReference type="PANTHER" id="PTHR48090:SF7">
    <property type="entry name" value="RFBJ PROTEIN"/>
    <property type="match status" value="1"/>
</dbReference>
<dbReference type="Pfam" id="PF00535">
    <property type="entry name" value="Glycos_transf_2"/>
    <property type="match status" value="1"/>
</dbReference>
<dbReference type="CDD" id="cd04179">
    <property type="entry name" value="DPM_DPG-synthase_like"/>
    <property type="match status" value="1"/>
</dbReference>
<sequence length="248" mass="27731">MSSESSQPTPRTLVIMPAWNEEEVIGNTITELLQRVPEVDLVVVNDGSTDHTSEIARRAGAFVIDLPYNMGVGAAMRTGYKYARRADYDYAMQVDSDGQHDPMCIPDLIAHAQDCDIVIGSRFAGSGEYNVSGPRKWAMSLLSHLFTRAAKTPFTDVTSGFKIANRRGIKFYCKFLPAEYLGDTIDVTAMAIRQGLRVKQTPVRMRERQGGTPSSGPVKSAVYLVRSLFAYWISMNRKKTDRKDQHER</sequence>
<evidence type="ECO:0000313" key="7">
    <source>
        <dbReference type="Proteomes" id="UP000270988"/>
    </source>
</evidence>
<evidence type="ECO:0000313" key="4">
    <source>
        <dbReference type="EMBL" id="PEN15431.1"/>
    </source>
</evidence>
<evidence type="ECO:0000313" key="6">
    <source>
        <dbReference type="Proteomes" id="UP000219947"/>
    </source>
</evidence>
<dbReference type="InterPro" id="IPR029044">
    <property type="entry name" value="Nucleotide-diphossugar_trans"/>
</dbReference>
<dbReference type="PANTHER" id="PTHR48090">
    <property type="entry name" value="UNDECAPRENYL-PHOSPHATE 4-DEOXY-4-FORMAMIDO-L-ARABINOSE TRANSFERASE-RELATED"/>
    <property type="match status" value="1"/>
</dbReference>
<accession>A0A2A8D3H0</accession>
<dbReference type="Proteomes" id="UP000769484">
    <property type="component" value="Unassembled WGS sequence"/>
</dbReference>
<dbReference type="RefSeq" id="WP_098043120.1">
    <property type="nucleotide sequence ID" value="NZ_JAOVAQ010000003.1"/>
</dbReference>
<reference evidence="3" key="3">
    <citation type="submission" date="2020-04" db="EMBL/GenBank/DDBJ databases">
        <title>Deep metagenomics examines the oral microbiome during advanced dental caries in children, revealing novel taxa and co-occurrences with host molecules.</title>
        <authorList>
            <person name="Baker J.L."/>
            <person name="Morton J.T."/>
            <person name="Dinis M."/>
            <person name="Alvarez R."/>
            <person name="Tran N.C."/>
            <person name="Knight R."/>
            <person name="Edlund A."/>
        </authorList>
    </citation>
    <scope>NUCLEOTIDE SEQUENCE</scope>
    <source>
        <strain evidence="3">JCVI_47_bin.4</strain>
    </source>
</reference>
<dbReference type="Proteomes" id="UP000219947">
    <property type="component" value="Unassembled WGS sequence"/>
</dbReference>
<dbReference type="EC" id="2.4.1.-" evidence="5"/>
<dbReference type="SUPFAM" id="SSF53448">
    <property type="entry name" value="Nucleotide-diphospho-sugar transferases"/>
    <property type="match status" value="1"/>
</dbReference>
<keyword evidence="5" id="KW-0328">Glycosyltransferase</keyword>
<reference evidence="4" key="1">
    <citation type="submission" date="2017-10" db="EMBL/GenBank/DDBJ databases">
        <title>Kefir isolates.</title>
        <authorList>
            <person name="Kim Y."/>
            <person name="Blasche S."/>
        </authorList>
    </citation>
    <scope>NUCLEOTIDE SEQUENCE [LARGE SCALE GENOMIC DNA]</scope>
    <source>
        <strain evidence="4">OG2-2</strain>
    </source>
</reference>
<keyword evidence="6" id="KW-1185">Reference proteome</keyword>
<keyword evidence="4" id="KW-0808">Transferase</keyword>
<dbReference type="AlphaFoldDB" id="A0A2A8D3H0"/>
<proteinExistence type="inferred from homology"/>
<gene>
    <name evidence="5" type="primary">pgaC</name>
    <name evidence="4" type="ORF">CRM92_10045</name>
    <name evidence="3" type="ORF">HXO56_08960</name>
    <name evidence="5" type="ORF">NCTC10918_01960</name>
</gene>
<dbReference type="STRING" id="762948.HMPREF0733_10841"/>
<evidence type="ECO:0000313" key="3">
    <source>
        <dbReference type="EMBL" id="MBF1650199.1"/>
    </source>
</evidence>
<dbReference type="EMBL" id="PDEV01000006">
    <property type="protein sequence ID" value="PEN15431.1"/>
    <property type="molecule type" value="Genomic_DNA"/>
</dbReference>
<dbReference type="GO" id="GO:0016757">
    <property type="term" value="F:glycosyltransferase activity"/>
    <property type="evidence" value="ECO:0007669"/>
    <property type="project" value="UniProtKB-KW"/>
</dbReference>
<name>A0A2A8D3H0_9MICC</name>
<feature type="domain" description="Glycosyltransferase 2-like" evidence="2">
    <location>
        <begin position="14"/>
        <end position="167"/>
    </location>
</feature>
<evidence type="ECO:0000256" key="1">
    <source>
        <dbReference type="ARBA" id="ARBA00006739"/>
    </source>
</evidence>
<evidence type="ECO:0000259" key="2">
    <source>
        <dbReference type="Pfam" id="PF00535"/>
    </source>
</evidence>
<dbReference type="InterPro" id="IPR001173">
    <property type="entry name" value="Glyco_trans_2-like"/>
</dbReference>
<dbReference type="EMBL" id="LR134521">
    <property type="protein sequence ID" value="VEJ30676.1"/>
    <property type="molecule type" value="Genomic_DNA"/>
</dbReference>